<dbReference type="Proteomes" id="UP000008229">
    <property type="component" value="Chromosome"/>
</dbReference>
<reference evidence="2 3" key="1">
    <citation type="journal article" date="2010" name="Stand. Genomic Sci.">
        <title>Complete genome sequence of Conexibacter woesei type strain (ID131577).</title>
        <authorList>
            <person name="Pukall R."/>
            <person name="Lapidus A."/>
            <person name="Glavina Del Rio T."/>
            <person name="Copeland A."/>
            <person name="Tice H."/>
            <person name="Cheng J.-F."/>
            <person name="Lucas S."/>
            <person name="Chen F."/>
            <person name="Nolan M."/>
            <person name="Bruce D."/>
            <person name="Goodwin L."/>
            <person name="Pitluck S."/>
            <person name="Mavromatis K."/>
            <person name="Ivanova N."/>
            <person name="Ovchinnikova G."/>
            <person name="Pati A."/>
            <person name="Chen A."/>
            <person name="Palaniappan K."/>
            <person name="Land M."/>
            <person name="Hauser L."/>
            <person name="Chang Y.-J."/>
            <person name="Jeffries C.D."/>
            <person name="Chain P."/>
            <person name="Meincke L."/>
            <person name="Sims D."/>
            <person name="Brettin T."/>
            <person name="Detter J.C."/>
            <person name="Rohde M."/>
            <person name="Goeker M."/>
            <person name="Bristow J."/>
            <person name="Eisen J.A."/>
            <person name="Markowitz V."/>
            <person name="Kyrpides N.C."/>
            <person name="Klenk H.-P."/>
            <person name="Hugenholtz P."/>
        </authorList>
    </citation>
    <scope>NUCLEOTIDE SEQUENCE [LARGE SCALE GENOMIC DNA]</scope>
    <source>
        <strain evidence="3">DSM 14684 / CIP 108061 / JCM 11494 / NBRC 100937 / ID131577</strain>
    </source>
</reference>
<dbReference type="EMBL" id="CP001854">
    <property type="protein sequence ID" value="ADB53339.1"/>
    <property type="molecule type" value="Genomic_DNA"/>
</dbReference>
<evidence type="ECO:0000313" key="2">
    <source>
        <dbReference type="EMBL" id="ADB53339.1"/>
    </source>
</evidence>
<dbReference type="KEGG" id="cwo:Cwoe_4927"/>
<evidence type="ECO:0000313" key="3">
    <source>
        <dbReference type="Proteomes" id="UP000008229"/>
    </source>
</evidence>
<feature type="region of interest" description="Disordered" evidence="1">
    <location>
        <begin position="30"/>
        <end position="64"/>
    </location>
</feature>
<dbReference type="RefSeq" id="WP_012936390.1">
    <property type="nucleotide sequence ID" value="NC_013739.1"/>
</dbReference>
<dbReference type="STRING" id="469383.Cwoe_4927"/>
<keyword evidence="3" id="KW-1185">Reference proteome</keyword>
<accession>D3FC44</accession>
<dbReference type="AlphaFoldDB" id="D3FC44"/>
<reference evidence="3" key="2">
    <citation type="submission" date="2010-01" db="EMBL/GenBank/DDBJ databases">
        <title>The complete genome of Conexibacter woesei DSM 14684.</title>
        <authorList>
            <consortium name="US DOE Joint Genome Institute (JGI-PGF)"/>
            <person name="Lucas S."/>
            <person name="Copeland A."/>
            <person name="Lapidus A."/>
            <person name="Glavina del Rio T."/>
            <person name="Dalin E."/>
            <person name="Tice H."/>
            <person name="Bruce D."/>
            <person name="Goodwin L."/>
            <person name="Pitluck S."/>
            <person name="Kyrpides N."/>
            <person name="Mavromatis K."/>
            <person name="Ivanova N."/>
            <person name="Mikhailova N."/>
            <person name="Chertkov O."/>
            <person name="Brettin T."/>
            <person name="Detter J.C."/>
            <person name="Han C."/>
            <person name="Larimer F."/>
            <person name="Land M."/>
            <person name="Hauser L."/>
            <person name="Markowitz V."/>
            <person name="Cheng J.-F."/>
            <person name="Hugenholtz P."/>
            <person name="Woyke T."/>
            <person name="Wu D."/>
            <person name="Pukall R."/>
            <person name="Steenblock K."/>
            <person name="Schneider S."/>
            <person name="Klenk H.-P."/>
            <person name="Eisen J.A."/>
        </authorList>
    </citation>
    <scope>NUCLEOTIDE SEQUENCE [LARGE SCALE GENOMIC DNA]</scope>
    <source>
        <strain evidence="3">DSM 14684 / CIP 108061 / JCM 11494 / NBRC 100937 / ID131577</strain>
    </source>
</reference>
<gene>
    <name evidence="2" type="ordered locus">Cwoe_4927</name>
</gene>
<dbReference type="SUPFAM" id="SSF57783">
    <property type="entry name" value="Zinc beta-ribbon"/>
    <property type="match status" value="1"/>
</dbReference>
<organism evidence="2 3">
    <name type="scientific">Conexibacter woesei (strain DSM 14684 / CCUG 47730 / CIP 108061 / JCM 11494 / NBRC 100937 / ID131577)</name>
    <dbReference type="NCBI Taxonomy" id="469383"/>
    <lineage>
        <taxon>Bacteria</taxon>
        <taxon>Bacillati</taxon>
        <taxon>Actinomycetota</taxon>
        <taxon>Thermoleophilia</taxon>
        <taxon>Solirubrobacterales</taxon>
        <taxon>Conexibacteraceae</taxon>
        <taxon>Conexibacter</taxon>
    </lineage>
</organism>
<name>D3FC44_CONWI</name>
<dbReference type="HOGENOM" id="CLU_2860018_0_0_11"/>
<sequence length="64" mass="7168">MPYVACPHCGHRTFSVAYWSNREHCGACGRELPSPRTAGAEQDQQAFPQPRAQPLSRRSEQPSK</sequence>
<proteinExistence type="predicted"/>
<evidence type="ECO:0000256" key="1">
    <source>
        <dbReference type="SAM" id="MobiDB-lite"/>
    </source>
</evidence>
<dbReference type="OrthoDB" id="9814566at2"/>
<protein>
    <submittedName>
        <fullName evidence="2">Uncharacterized protein</fullName>
    </submittedName>
</protein>